<organism evidence="3">
    <name type="scientific">bioreactor metagenome</name>
    <dbReference type="NCBI Taxonomy" id="1076179"/>
    <lineage>
        <taxon>unclassified sequences</taxon>
        <taxon>metagenomes</taxon>
        <taxon>ecological metagenomes</taxon>
    </lineage>
</organism>
<proteinExistence type="predicted"/>
<dbReference type="GO" id="GO:0004065">
    <property type="term" value="F:arylsulfatase activity"/>
    <property type="evidence" value="ECO:0007669"/>
    <property type="project" value="UniProtKB-EC"/>
</dbReference>
<dbReference type="AlphaFoldDB" id="A0A645HRC1"/>
<keyword evidence="3" id="KW-0378">Hydrolase</keyword>
<feature type="region of interest" description="Disordered" evidence="1">
    <location>
        <begin position="1"/>
        <end position="26"/>
    </location>
</feature>
<dbReference type="InterPro" id="IPR017850">
    <property type="entry name" value="Alkaline_phosphatase_core_sf"/>
</dbReference>
<dbReference type="Pfam" id="PF00884">
    <property type="entry name" value="Sulfatase"/>
    <property type="match status" value="1"/>
</dbReference>
<accession>A0A645HRC1</accession>
<comment type="caution">
    <text evidence="3">The sequence shown here is derived from an EMBL/GenBank/DDBJ whole genome shotgun (WGS) entry which is preliminary data.</text>
</comment>
<dbReference type="SUPFAM" id="SSF53649">
    <property type="entry name" value="Alkaline phosphatase-like"/>
    <property type="match status" value="1"/>
</dbReference>
<dbReference type="InterPro" id="IPR000917">
    <property type="entry name" value="Sulfatase_N"/>
</dbReference>
<evidence type="ECO:0000313" key="3">
    <source>
        <dbReference type="EMBL" id="MPN41012.1"/>
    </source>
</evidence>
<gene>
    <name evidence="3" type="primary">atsA_14</name>
    <name evidence="3" type="ORF">SDC9_188552</name>
</gene>
<evidence type="ECO:0000256" key="1">
    <source>
        <dbReference type="SAM" id="MobiDB-lite"/>
    </source>
</evidence>
<evidence type="ECO:0000259" key="2">
    <source>
        <dbReference type="Pfam" id="PF00884"/>
    </source>
</evidence>
<protein>
    <submittedName>
        <fullName evidence="3">Arylsulfatase</fullName>
        <ecNumber evidence="3">3.1.6.1</ecNumber>
    </submittedName>
</protein>
<sequence length="96" mass="10540">MTDMGLIEPDNLLSPDDSKSWNSLDEDKKKEMDLRMAIYAAQVEQMDTNIGRLMGYLELNNLIENTIIIFLNDNGACAEGGMLGGGPATQLETEEG</sequence>
<dbReference type="EMBL" id="VSSQ01097808">
    <property type="protein sequence ID" value="MPN41012.1"/>
    <property type="molecule type" value="Genomic_DNA"/>
</dbReference>
<name>A0A645HRC1_9ZZZZ</name>
<dbReference type="Gene3D" id="3.40.720.10">
    <property type="entry name" value="Alkaline Phosphatase, subunit A"/>
    <property type="match status" value="1"/>
</dbReference>
<dbReference type="EC" id="3.1.6.1" evidence="3"/>
<reference evidence="3" key="1">
    <citation type="submission" date="2019-08" db="EMBL/GenBank/DDBJ databases">
        <authorList>
            <person name="Kucharzyk K."/>
            <person name="Murdoch R.W."/>
            <person name="Higgins S."/>
            <person name="Loffler F."/>
        </authorList>
    </citation>
    <scope>NUCLEOTIDE SEQUENCE</scope>
</reference>
<feature type="domain" description="Sulfatase N-terminal" evidence="2">
    <location>
        <begin position="34"/>
        <end position="87"/>
    </location>
</feature>